<dbReference type="PANTHER" id="PTHR43096">
    <property type="entry name" value="DNAJ HOMOLOG 1, MITOCHONDRIAL-RELATED"/>
    <property type="match status" value="1"/>
</dbReference>
<evidence type="ECO:0000256" key="1">
    <source>
        <dbReference type="ARBA" id="ARBA00004496"/>
    </source>
</evidence>
<feature type="binding site" evidence="13">
    <location>
        <position position="159"/>
    </location>
    <ligand>
        <name>Zn(2+)</name>
        <dbReference type="ChEBI" id="CHEBI:29105"/>
        <label>1</label>
    </ligand>
</feature>
<dbReference type="PROSITE" id="PS00636">
    <property type="entry name" value="DNAJ_1"/>
    <property type="match status" value="1"/>
</dbReference>
<feature type="repeat" description="CXXCXGXG motif" evidence="13">
    <location>
        <begin position="156"/>
        <end position="163"/>
    </location>
</feature>
<feature type="binding site" evidence="13">
    <location>
        <position position="216"/>
    </location>
    <ligand>
        <name>Zn(2+)</name>
        <dbReference type="ChEBI" id="CHEBI:29105"/>
        <label>1</label>
    </ligand>
</feature>
<dbReference type="GO" id="GO:0051082">
    <property type="term" value="F:unfolded protein binding"/>
    <property type="evidence" value="ECO:0007669"/>
    <property type="project" value="UniProtKB-UniRule"/>
</dbReference>
<evidence type="ECO:0000256" key="4">
    <source>
        <dbReference type="ARBA" id="ARBA00022705"/>
    </source>
</evidence>
<dbReference type="CDD" id="cd06257">
    <property type="entry name" value="DnaJ"/>
    <property type="match status" value="1"/>
</dbReference>
<evidence type="ECO:0000256" key="8">
    <source>
        <dbReference type="ARBA" id="ARBA00022833"/>
    </source>
</evidence>
<feature type="zinc finger region" description="CR-type" evidence="14">
    <location>
        <begin position="143"/>
        <end position="225"/>
    </location>
</feature>
<comment type="subunit">
    <text evidence="2 13">Homodimer.</text>
</comment>
<dbReference type="eggNOG" id="COG0484">
    <property type="taxonomic scope" value="Bacteria"/>
</dbReference>
<dbReference type="InterPro" id="IPR036869">
    <property type="entry name" value="J_dom_sf"/>
</dbReference>
<evidence type="ECO:0000256" key="14">
    <source>
        <dbReference type="PROSITE-ProRule" id="PRU00546"/>
    </source>
</evidence>
<dbReference type="EMBL" id="ASWO01000005">
    <property type="protein sequence ID" value="EOT83770.1"/>
    <property type="molecule type" value="Genomic_DNA"/>
</dbReference>
<comment type="domain">
    <text evidence="13">The J domain is necessary and sufficient to stimulate DnaK ATPase activity. Zinc center 1 plays an important role in the autonomous, DnaK-independent chaperone activity of DnaJ. Zinc center 2 is essential for interaction with DnaK and for DnaJ activity.</text>
</comment>
<keyword evidence="18" id="KW-1185">Reference proteome</keyword>
<dbReference type="InterPro" id="IPR018253">
    <property type="entry name" value="DnaJ_domain_CS"/>
</dbReference>
<dbReference type="HAMAP" id="MF_01152">
    <property type="entry name" value="DnaJ"/>
    <property type="match status" value="1"/>
</dbReference>
<dbReference type="InterPro" id="IPR008971">
    <property type="entry name" value="HSP40/DnaJ_pept-bd"/>
</dbReference>
<feature type="binding site" evidence="13">
    <location>
        <position position="176"/>
    </location>
    <ligand>
        <name>Zn(2+)</name>
        <dbReference type="ChEBI" id="CHEBI:29105"/>
        <label>2</label>
    </ligand>
</feature>
<feature type="repeat" description="CXXCXGXG motif" evidence="13">
    <location>
        <begin position="213"/>
        <end position="220"/>
    </location>
</feature>
<keyword evidence="3 13" id="KW-0963">Cytoplasm</keyword>
<dbReference type="STRING" id="1140003.OMY_01185"/>
<dbReference type="InterPro" id="IPR001623">
    <property type="entry name" value="DnaJ_domain"/>
</dbReference>
<dbReference type="CDD" id="cd10747">
    <property type="entry name" value="DnaJ_C"/>
    <property type="match status" value="1"/>
</dbReference>
<keyword evidence="6 13" id="KW-0677">Repeat</keyword>
<dbReference type="GO" id="GO:0005737">
    <property type="term" value="C:cytoplasm"/>
    <property type="evidence" value="ECO:0007669"/>
    <property type="project" value="UniProtKB-SubCell"/>
</dbReference>
<evidence type="ECO:0000313" key="18">
    <source>
        <dbReference type="Proteomes" id="UP000015961"/>
    </source>
</evidence>
<dbReference type="SMART" id="SM00271">
    <property type="entry name" value="DnaJ"/>
    <property type="match status" value="1"/>
</dbReference>
<dbReference type="Gene3D" id="2.60.260.20">
    <property type="entry name" value="Urease metallochaperone UreE, N-terminal domain"/>
    <property type="match status" value="2"/>
</dbReference>
<dbReference type="NCBIfam" id="NF008035">
    <property type="entry name" value="PRK10767.1"/>
    <property type="match status" value="1"/>
</dbReference>
<reference evidence="17 18" key="1">
    <citation type="submission" date="2013-03" db="EMBL/GenBank/DDBJ databases">
        <title>The Genome Sequence of Enterococcus sulfureus ATCC_49903 (PacBio/Illumina hybrid assembly).</title>
        <authorList>
            <consortium name="The Broad Institute Genomics Platform"/>
            <consortium name="The Broad Institute Genome Sequencing Center for Infectious Disease"/>
            <person name="Earl A."/>
            <person name="Russ C."/>
            <person name="Gilmore M."/>
            <person name="Surin D."/>
            <person name="Walker B."/>
            <person name="Young S."/>
            <person name="Zeng Q."/>
            <person name="Gargeya S."/>
            <person name="Fitzgerald M."/>
            <person name="Haas B."/>
            <person name="Abouelleil A."/>
            <person name="Allen A.W."/>
            <person name="Alvarado L."/>
            <person name="Arachchi H.M."/>
            <person name="Berlin A.M."/>
            <person name="Chapman S.B."/>
            <person name="Gainer-Dewar J."/>
            <person name="Goldberg J."/>
            <person name="Griggs A."/>
            <person name="Gujja S."/>
            <person name="Hansen M."/>
            <person name="Howarth C."/>
            <person name="Imamovic A."/>
            <person name="Ireland A."/>
            <person name="Larimer J."/>
            <person name="McCowan C."/>
            <person name="Murphy C."/>
            <person name="Pearson M."/>
            <person name="Poon T.W."/>
            <person name="Priest M."/>
            <person name="Roberts A."/>
            <person name="Saif S."/>
            <person name="Shea T."/>
            <person name="Sisk P."/>
            <person name="Sykes S."/>
            <person name="Wortman J."/>
            <person name="Nusbaum C."/>
            <person name="Birren B."/>
        </authorList>
    </citation>
    <scope>NUCLEOTIDE SEQUENCE [LARGE SCALE GENOMIC DNA]</scope>
    <source>
        <strain evidence="17 18">ATCC 49903</strain>
    </source>
</reference>
<keyword evidence="5 13" id="KW-0479">Metal-binding</keyword>
<dbReference type="FunFam" id="2.60.260.20:FF:000004">
    <property type="entry name" value="Molecular chaperone DnaJ"/>
    <property type="match status" value="1"/>
</dbReference>
<dbReference type="PROSITE" id="PS51188">
    <property type="entry name" value="ZF_CR"/>
    <property type="match status" value="1"/>
</dbReference>
<evidence type="ECO:0000259" key="16">
    <source>
        <dbReference type="PROSITE" id="PS51188"/>
    </source>
</evidence>
<dbReference type="GO" id="GO:0031072">
    <property type="term" value="F:heat shock protein binding"/>
    <property type="evidence" value="ECO:0007669"/>
    <property type="project" value="InterPro"/>
</dbReference>
<evidence type="ECO:0000256" key="11">
    <source>
        <dbReference type="ARBA" id="ARBA00061004"/>
    </source>
</evidence>
<dbReference type="NCBIfam" id="NF010873">
    <property type="entry name" value="PRK14280.1"/>
    <property type="match status" value="1"/>
</dbReference>
<dbReference type="PATRIC" id="fig|1140003.3.peg.1142"/>
<feature type="binding site" evidence="13">
    <location>
        <position position="173"/>
    </location>
    <ligand>
        <name>Zn(2+)</name>
        <dbReference type="ChEBI" id="CHEBI:29105"/>
        <label>2</label>
    </ligand>
</feature>
<comment type="subcellular location">
    <subcellularLocation>
        <location evidence="1 13">Cytoplasm</location>
    </subcellularLocation>
</comment>
<dbReference type="PROSITE" id="PS50076">
    <property type="entry name" value="DNAJ_2"/>
    <property type="match status" value="1"/>
</dbReference>
<dbReference type="OrthoDB" id="9779889at2"/>
<comment type="similarity">
    <text evidence="11 13">Belongs to the DnaJ family.</text>
</comment>
<dbReference type="FunFam" id="1.10.287.110:FF:000031">
    <property type="entry name" value="Molecular chaperone DnaJ"/>
    <property type="match status" value="1"/>
</dbReference>
<dbReference type="SUPFAM" id="SSF46565">
    <property type="entry name" value="Chaperone J-domain"/>
    <property type="match status" value="1"/>
</dbReference>
<dbReference type="InterPro" id="IPR036410">
    <property type="entry name" value="HSP_DnaJ_Cys-rich_dom_sf"/>
</dbReference>
<evidence type="ECO:0000256" key="6">
    <source>
        <dbReference type="ARBA" id="ARBA00022737"/>
    </source>
</evidence>
<dbReference type="GO" id="GO:0009408">
    <property type="term" value="P:response to heat"/>
    <property type="evidence" value="ECO:0007669"/>
    <property type="project" value="InterPro"/>
</dbReference>
<dbReference type="NCBIfam" id="TIGR02349">
    <property type="entry name" value="DnaJ_bact"/>
    <property type="match status" value="1"/>
</dbReference>
<keyword evidence="4 13" id="KW-0235">DNA replication</keyword>
<keyword evidence="8 13" id="KW-0862">Zinc</keyword>
<dbReference type="GO" id="GO:0042026">
    <property type="term" value="P:protein refolding"/>
    <property type="evidence" value="ECO:0007669"/>
    <property type="project" value="TreeGrafter"/>
</dbReference>
<dbReference type="Gene3D" id="1.10.287.110">
    <property type="entry name" value="DnaJ domain"/>
    <property type="match status" value="1"/>
</dbReference>
<dbReference type="Pfam" id="PF00684">
    <property type="entry name" value="DnaJ_CXXCXGXG"/>
    <property type="match status" value="1"/>
</dbReference>
<evidence type="ECO:0000313" key="17">
    <source>
        <dbReference type="EMBL" id="EOT83770.1"/>
    </source>
</evidence>
<feature type="domain" description="J" evidence="15">
    <location>
        <begin position="6"/>
        <end position="70"/>
    </location>
</feature>
<evidence type="ECO:0000256" key="12">
    <source>
        <dbReference type="ARBA" id="ARBA00067609"/>
    </source>
</evidence>
<comment type="cofactor">
    <cofactor evidence="13">
        <name>Zn(2+)</name>
        <dbReference type="ChEBI" id="CHEBI:29105"/>
    </cofactor>
    <text evidence="13">Binds 2 Zn(2+) ions per monomer.</text>
</comment>
<feature type="binding site" evidence="13">
    <location>
        <position position="202"/>
    </location>
    <ligand>
        <name>Zn(2+)</name>
        <dbReference type="ChEBI" id="CHEBI:29105"/>
        <label>2</label>
    </ligand>
</feature>
<feature type="binding site" evidence="13">
    <location>
        <position position="213"/>
    </location>
    <ligand>
        <name>Zn(2+)</name>
        <dbReference type="ChEBI" id="CHEBI:29105"/>
        <label>1</label>
    </ligand>
</feature>
<evidence type="ECO:0000259" key="15">
    <source>
        <dbReference type="PROSITE" id="PS50076"/>
    </source>
</evidence>
<protein>
    <recommendedName>
        <fullName evidence="12 13">Chaperone protein DnaJ</fullName>
    </recommendedName>
</protein>
<dbReference type="GO" id="GO:0008270">
    <property type="term" value="F:zinc ion binding"/>
    <property type="evidence" value="ECO:0007669"/>
    <property type="project" value="UniProtKB-UniRule"/>
</dbReference>
<comment type="caution">
    <text evidence="17">The sequence shown here is derived from an EMBL/GenBank/DDBJ whole genome shotgun (WGS) entry which is preliminary data.</text>
</comment>
<dbReference type="InterPro" id="IPR002939">
    <property type="entry name" value="DnaJ_C"/>
</dbReference>
<dbReference type="GO" id="GO:0006260">
    <property type="term" value="P:DNA replication"/>
    <property type="evidence" value="ECO:0007669"/>
    <property type="project" value="UniProtKB-KW"/>
</dbReference>
<dbReference type="SUPFAM" id="SSF49493">
    <property type="entry name" value="HSP40/DnaJ peptide-binding domain"/>
    <property type="match status" value="2"/>
</dbReference>
<evidence type="ECO:0000256" key="9">
    <source>
        <dbReference type="ARBA" id="ARBA00023016"/>
    </source>
</evidence>
<proteinExistence type="inferred from homology"/>
<dbReference type="Gene3D" id="2.10.230.10">
    <property type="entry name" value="Heat shock protein DnaJ, cysteine-rich domain"/>
    <property type="match status" value="1"/>
</dbReference>
<feature type="binding site" evidence="13">
    <location>
        <position position="156"/>
    </location>
    <ligand>
        <name>Zn(2+)</name>
        <dbReference type="ChEBI" id="CHEBI:29105"/>
        <label>1</label>
    </ligand>
</feature>
<dbReference type="Proteomes" id="UP000015961">
    <property type="component" value="Unassembled WGS sequence"/>
</dbReference>
<gene>
    <name evidence="13" type="primary">dnaJ</name>
    <name evidence="17" type="ORF">I573_01495</name>
</gene>
<keyword evidence="10 13" id="KW-0143">Chaperone</keyword>
<evidence type="ECO:0000256" key="3">
    <source>
        <dbReference type="ARBA" id="ARBA00022490"/>
    </source>
</evidence>
<keyword evidence="9 13" id="KW-0346">Stress response</keyword>
<feature type="repeat" description="CXXCXGXG motif" evidence="13">
    <location>
        <begin position="173"/>
        <end position="180"/>
    </location>
</feature>
<dbReference type="SUPFAM" id="SSF57938">
    <property type="entry name" value="DnaJ/Hsp40 cysteine-rich domain"/>
    <property type="match status" value="1"/>
</dbReference>
<dbReference type="InterPro" id="IPR012724">
    <property type="entry name" value="DnaJ"/>
</dbReference>
<feature type="repeat" description="CXXCXGXG motif" evidence="13">
    <location>
        <begin position="199"/>
        <end position="206"/>
    </location>
</feature>
<name>S0P0R8_9ENTE</name>
<dbReference type="GO" id="GO:0005524">
    <property type="term" value="F:ATP binding"/>
    <property type="evidence" value="ECO:0007669"/>
    <property type="project" value="InterPro"/>
</dbReference>
<dbReference type="AlphaFoldDB" id="S0P0R8"/>
<comment type="function">
    <text evidence="13">Participates actively in the response to hyperosmotic and heat shock by preventing the aggregation of stress-denatured proteins and by disaggregating proteins, also in an autonomous, DnaK-independent fashion. Unfolded proteins bind initially to DnaJ; upon interaction with the DnaJ-bound protein, DnaK hydrolyzes its bound ATP, resulting in the formation of a stable complex. GrpE releases ADP from DnaK; ATP binding to DnaK triggers the release of the substrate protein, thus completing the reaction cycle. Several rounds of ATP-dependent interactions between DnaJ, DnaK and GrpE are required for fully efficient folding. Also involved, together with DnaK and GrpE, in the DNA replication of plasmids through activation of initiation proteins.</text>
</comment>
<feature type="domain" description="CR-type" evidence="16">
    <location>
        <begin position="143"/>
        <end position="225"/>
    </location>
</feature>
<evidence type="ECO:0000256" key="5">
    <source>
        <dbReference type="ARBA" id="ARBA00022723"/>
    </source>
</evidence>
<dbReference type="RefSeq" id="WP_016185637.1">
    <property type="nucleotide sequence ID" value="NZ_ASWO01000005.1"/>
</dbReference>
<evidence type="ECO:0000256" key="2">
    <source>
        <dbReference type="ARBA" id="ARBA00011738"/>
    </source>
</evidence>
<dbReference type="InterPro" id="IPR001305">
    <property type="entry name" value="HSP_DnaJ_Cys-rich_dom"/>
</dbReference>
<evidence type="ECO:0000256" key="13">
    <source>
        <dbReference type="HAMAP-Rule" id="MF_01152"/>
    </source>
</evidence>
<accession>S0P0R8</accession>
<sequence length="389" mass="41794">MATKRDYYEVLGLQKGASDDEIKKAYRKLSKKYHPDINKEEGAEAQFKEVSEAYEILSDPQKRAAYDQYGHAGTDPNYGGGGGFGGFGGGAGGFSGGGFGGFEDIFESFFGGGGGRAANPNAPRQGADLQYVINLTFEEAVFGVEKEIQYKREETCHTCDGSGAKPGTQPETCHKCHGAGRVNVERQTPLGRVMTQQTCDVCHGTGKEIAHPCETCHGTGHEKANHKVKVTVPAGVEDDQQMRLASQGEAGTNGGPYGDLYVVFRVESSNIFDRDGGEIYYELPLNFVQAALGDEVQVPTVHGDVKLKIPAGTQTGAKFRLRGKGAPRLRGGGNGDQQVTVKLITPKNLNDQQKEALREFAKASGLTTTEQHAEGFFDKVKDAFGGKKK</sequence>
<organism evidence="17 18">
    <name type="scientific">Enterococcus sulfureus ATCC 49903</name>
    <dbReference type="NCBI Taxonomy" id="1140003"/>
    <lineage>
        <taxon>Bacteria</taxon>
        <taxon>Bacillati</taxon>
        <taxon>Bacillota</taxon>
        <taxon>Bacilli</taxon>
        <taxon>Lactobacillales</taxon>
        <taxon>Enterococcaceae</taxon>
        <taxon>Enterococcus</taxon>
    </lineage>
</organism>
<dbReference type="FunFam" id="2.10.230.10:FF:000002">
    <property type="entry name" value="Molecular chaperone DnaJ"/>
    <property type="match status" value="1"/>
</dbReference>
<dbReference type="PANTHER" id="PTHR43096:SF48">
    <property type="entry name" value="CHAPERONE PROTEIN DNAJ"/>
    <property type="match status" value="1"/>
</dbReference>
<dbReference type="Pfam" id="PF01556">
    <property type="entry name" value="DnaJ_C"/>
    <property type="match status" value="1"/>
</dbReference>
<feature type="binding site" evidence="13">
    <location>
        <position position="199"/>
    </location>
    <ligand>
        <name>Zn(2+)</name>
        <dbReference type="ChEBI" id="CHEBI:29105"/>
        <label>2</label>
    </ligand>
</feature>
<dbReference type="CDD" id="cd10719">
    <property type="entry name" value="DnaJ_zf"/>
    <property type="match status" value="1"/>
</dbReference>
<evidence type="ECO:0000256" key="10">
    <source>
        <dbReference type="ARBA" id="ARBA00023186"/>
    </source>
</evidence>
<dbReference type="NCBIfam" id="NF010869">
    <property type="entry name" value="PRK14276.1"/>
    <property type="match status" value="1"/>
</dbReference>
<dbReference type="PRINTS" id="PR00625">
    <property type="entry name" value="JDOMAIN"/>
</dbReference>
<keyword evidence="7 13" id="KW-0863">Zinc-finger</keyword>
<evidence type="ECO:0000256" key="7">
    <source>
        <dbReference type="ARBA" id="ARBA00022771"/>
    </source>
</evidence>
<dbReference type="Pfam" id="PF00226">
    <property type="entry name" value="DnaJ"/>
    <property type="match status" value="1"/>
</dbReference>